<name>A0ABR4AKH7_9LECA</name>
<accession>A0ABR4AKH7</accession>
<dbReference type="Proteomes" id="UP001590951">
    <property type="component" value="Unassembled WGS sequence"/>
</dbReference>
<sequence length="50" mass="5533">MSEKVFGQPENFTKREKFDPQALEEAVKAVVEQKVGNPDAPLQDPTGCKT</sequence>
<evidence type="ECO:0000313" key="1">
    <source>
        <dbReference type="EMBL" id="KAL2045970.1"/>
    </source>
</evidence>
<reference evidence="1 2" key="1">
    <citation type="submission" date="2024-09" db="EMBL/GenBank/DDBJ databases">
        <title>Rethinking Asexuality: The Enigmatic Case of Functional Sexual Genes in Lepraria (Stereocaulaceae).</title>
        <authorList>
            <person name="Doellman M."/>
            <person name="Sun Y."/>
            <person name="Barcenas-Pena A."/>
            <person name="Lumbsch H.T."/>
            <person name="Grewe F."/>
        </authorList>
    </citation>
    <scope>NUCLEOTIDE SEQUENCE [LARGE SCALE GENOMIC DNA]</scope>
    <source>
        <strain evidence="1 2">Grewe 0041</strain>
    </source>
</reference>
<comment type="caution">
    <text evidence="1">The sequence shown here is derived from an EMBL/GenBank/DDBJ whole genome shotgun (WGS) entry which is preliminary data.</text>
</comment>
<dbReference type="EMBL" id="JBHFEH010000124">
    <property type="protein sequence ID" value="KAL2045970.1"/>
    <property type="molecule type" value="Genomic_DNA"/>
</dbReference>
<gene>
    <name evidence="1" type="ORF">ABVK25_011883</name>
</gene>
<keyword evidence="2" id="KW-1185">Reference proteome</keyword>
<organism evidence="1 2">
    <name type="scientific">Lepraria finkii</name>
    <dbReference type="NCBI Taxonomy" id="1340010"/>
    <lineage>
        <taxon>Eukaryota</taxon>
        <taxon>Fungi</taxon>
        <taxon>Dikarya</taxon>
        <taxon>Ascomycota</taxon>
        <taxon>Pezizomycotina</taxon>
        <taxon>Lecanoromycetes</taxon>
        <taxon>OSLEUM clade</taxon>
        <taxon>Lecanoromycetidae</taxon>
        <taxon>Lecanorales</taxon>
        <taxon>Lecanorineae</taxon>
        <taxon>Stereocaulaceae</taxon>
        <taxon>Lepraria</taxon>
    </lineage>
</organism>
<proteinExistence type="predicted"/>
<evidence type="ECO:0000313" key="2">
    <source>
        <dbReference type="Proteomes" id="UP001590951"/>
    </source>
</evidence>
<protein>
    <submittedName>
        <fullName evidence="1">Uncharacterized protein</fullName>
    </submittedName>
</protein>